<comment type="function">
    <text evidence="11">Catalyzes the oxidation of L-aspartate to iminoaspartate.</text>
</comment>
<gene>
    <name evidence="14" type="primary">nadB</name>
    <name evidence="14" type="ORF">SBA5_80030</name>
</gene>
<dbReference type="Gene3D" id="3.50.50.60">
    <property type="entry name" value="FAD/NAD(P)-binding domain"/>
    <property type="match status" value="1"/>
</dbReference>
<dbReference type="InterPro" id="IPR037099">
    <property type="entry name" value="Fum_R/Succ_DH_flav-like_C_sf"/>
</dbReference>
<dbReference type="InterPro" id="IPR027477">
    <property type="entry name" value="Succ_DH/fumarate_Rdtase_cat_sf"/>
</dbReference>
<dbReference type="SUPFAM" id="SSF46977">
    <property type="entry name" value="Succinate dehydrogenase/fumarate reductase flavoprotein C-terminal domain"/>
    <property type="match status" value="1"/>
</dbReference>
<name>A0A2N9M5B6_9BACT</name>
<evidence type="ECO:0000256" key="10">
    <source>
        <dbReference type="NCBIfam" id="TIGR00551"/>
    </source>
</evidence>
<comment type="subcellular location">
    <subcellularLocation>
        <location evidence="11">Cytoplasm</location>
    </subcellularLocation>
</comment>
<dbReference type="PRINTS" id="PR00368">
    <property type="entry name" value="FADPNR"/>
</dbReference>
<dbReference type="EC" id="1.4.3.16" evidence="4 10"/>
<proteinExistence type="inferred from homology"/>
<feature type="domain" description="Fumarate reductase/succinate dehydrogenase flavoprotein-like C-terminal" evidence="13">
    <location>
        <begin position="455"/>
        <end position="550"/>
    </location>
</feature>
<reference evidence="15" key="1">
    <citation type="submission" date="2018-02" db="EMBL/GenBank/DDBJ databases">
        <authorList>
            <person name="Hausmann B."/>
        </authorList>
    </citation>
    <scope>NUCLEOTIDE SEQUENCE [LARGE SCALE GENOMIC DNA]</scope>
    <source>
        <strain evidence="15">Peat soil MAG SbA5</strain>
    </source>
</reference>
<dbReference type="GO" id="GO:0008734">
    <property type="term" value="F:L-aspartate oxidase activity"/>
    <property type="evidence" value="ECO:0007669"/>
    <property type="project" value="UniProtKB-UniRule"/>
</dbReference>
<dbReference type="Proteomes" id="UP000239735">
    <property type="component" value="Unassembled WGS sequence"/>
</dbReference>
<dbReference type="InterPro" id="IPR015939">
    <property type="entry name" value="Fum_Rdtase/Succ_DH_flav-like_C"/>
</dbReference>
<keyword evidence="7 11" id="KW-0274">FAD</keyword>
<dbReference type="AlphaFoldDB" id="A0A2N9M5B6"/>
<dbReference type="FunFam" id="3.90.700.10:FF:000002">
    <property type="entry name" value="L-aspartate oxidase"/>
    <property type="match status" value="1"/>
</dbReference>
<feature type="domain" description="FAD-dependent oxidoreductase 2 FAD-binding" evidence="12">
    <location>
        <begin position="8"/>
        <end position="406"/>
    </location>
</feature>
<evidence type="ECO:0000256" key="5">
    <source>
        <dbReference type="ARBA" id="ARBA00022630"/>
    </source>
</evidence>
<evidence type="ECO:0000256" key="6">
    <source>
        <dbReference type="ARBA" id="ARBA00022642"/>
    </source>
</evidence>
<dbReference type="EMBL" id="OKRB01000141">
    <property type="protein sequence ID" value="SPE30661.1"/>
    <property type="molecule type" value="Genomic_DNA"/>
</dbReference>
<dbReference type="UniPathway" id="UPA00253">
    <property type="reaction ID" value="UER00326"/>
</dbReference>
<dbReference type="Gene3D" id="1.20.58.100">
    <property type="entry name" value="Fumarate reductase/succinate dehydrogenase flavoprotein-like, C-terminal domain"/>
    <property type="match status" value="1"/>
</dbReference>
<evidence type="ECO:0000256" key="4">
    <source>
        <dbReference type="ARBA" id="ARBA00012173"/>
    </source>
</evidence>
<evidence type="ECO:0000256" key="11">
    <source>
        <dbReference type="RuleBase" id="RU362049"/>
    </source>
</evidence>
<evidence type="ECO:0000313" key="14">
    <source>
        <dbReference type="EMBL" id="SPE30661.1"/>
    </source>
</evidence>
<dbReference type="InterPro" id="IPR036188">
    <property type="entry name" value="FAD/NAD-bd_sf"/>
</dbReference>
<keyword evidence="8 11" id="KW-0560">Oxidoreductase</keyword>
<dbReference type="GO" id="GO:0034628">
    <property type="term" value="P:'de novo' NAD+ biosynthetic process from L-aspartate"/>
    <property type="evidence" value="ECO:0007669"/>
    <property type="project" value="TreeGrafter"/>
</dbReference>
<dbReference type="SUPFAM" id="SSF51905">
    <property type="entry name" value="FAD/NAD(P)-binding domain"/>
    <property type="match status" value="1"/>
</dbReference>
<dbReference type="PANTHER" id="PTHR42716">
    <property type="entry name" value="L-ASPARTATE OXIDASE"/>
    <property type="match status" value="1"/>
</dbReference>
<evidence type="ECO:0000256" key="1">
    <source>
        <dbReference type="ARBA" id="ARBA00001974"/>
    </source>
</evidence>
<accession>A0A2N9M5B6</accession>
<evidence type="ECO:0000256" key="8">
    <source>
        <dbReference type="ARBA" id="ARBA00023002"/>
    </source>
</evidence>
<evidence type="ECO:0000256" key="7">
    <source>
        <dbReference type="ARBA" id="ARBA00022827"/>
    </source>
</evidence>
<comment type="pathway">
    <text evidence="2 11">Cofactor biosynthesis; NAD(+) biosynthesis; iminoaspartate from L-aspartate (oxidase route): step 1/1.</text>
</comment>
<organism evidence="14 15">
    <name type="scientific">Candidatus Sulfuritelmatomonas gaucii</name>
    <dbReference type="NCBI Taxonomy" id="2043161"/>
    <lineage>
        <taxon>Bacteria</taxon>
        <taxon>Pseudomonadati</taxon>
        <taxon>Acidobacteriota</taxon>
        <taxon>Terriglobia</taxon>
        <taxon>Terriglobales</taxon>
        <taxon>Acidobacteriaceae</taxon>
        <taxon>Candidatus Sulfuritelmatomonas</taxon>
    </lineage>
</organism>
<dbReference type="PANTHER" id="PTHR42716:SF2">
    <property type="entry name" value="L-ASPARTATE OXIDASE, CHLOROPLASTIC"/>
    <property type="match status" value="1"/>
</dbReference>
<evidence type="ECO:0000256" key="3">
    <source>
        <dbReference type="ARBA" id="ARBA00008562"/>
    </source>
</evidence>
<evidence type="ECO:0000256" key="2">
    <source>
        <dbReference type="ARBA" id="ARBA00004950"/>
    </source>
</evidence>
<dbReference type="GO" id="GO:0005737">
    <property type="term" value="C:cytoplasm"/>
    <property type="evidence" value="ECO:0007669"/>
    <property type="project" value="UniProtKB-SubCell"/>
</dbReference>
<dbReference type="InterPro" id="IPR003953">
    <property type="entry name" value="FAD-dep_OxRdtase_2_FAD-bd"/>
</dbReference>
<comment type="similarity">
    <text evidence="3 11">Belongs to the FAD-dependent oxidoreductase 2 family. NadB subfamily.</text>
</comment>
<dbReference type="NCBIfam" id="TIGR00551">
    <property type="entry name" value="nadB"/>
    <property type="match status" value="1"/>
</dbReference>
<evidence type="ECO:0000256" key="9">
    <source>
        <dbReference type="ARBA" id="ARBA00048305"/>
    </source>
</evidence>
<dbReference type="Pfam" id="PF00890">
    <property type="entry name" value="FAD_binding_2"/>
    <property type="match status" value="1"/>
</dbReference>
<keyword evidence="6 11" id="KW-0662">Pyridine nucleotide biosynthesis</keyword>
<protein>
    <recommendedName>
        <fullName evidence="4 10">L-aspartate oxidase</fullName>
        <ecNumber evidence="4 10">1.4.3.16</ecNumber>
    </recommendedName>
</protein>
<dbReference type="SUPFAM" id="SSF56425">
    <property type="entry name" value="Succinate dehydrogenase/fumarate reductase flavoprotein, catalytic domain"/>
    <property type="match status" value="1"/>
</dbReference>
<keyword evidence="5 11" id="KW-0285">Flavoprotein</keyword>
<dbReference type="OrthoDB" id="9806724at2"/>
<evidence type="ECO:0000259" key="12">
    <source>
        <dbReference type="Pfam" id="PF00890"/>
    </source>
</evidence>
<dbReference type="InterPro" id="IPR005288">
    <property type="entry name" value="NadB"/>
</dbReference>
<evidence type="ECO:0000259" key="13">
    <source>
        <dbReference type="Pfam" id="PF02910"/>
    </source>
</evidence>
<comment type="cofactor">
    <cofactor evidence="1 11">
        <name>FAD</name>
        <dbReference type="ChEBI" id="CHEBI:57692"/>
    </cofactor>
</comment>
<dbReference type="Gene3D" id="3.90.700.10">
    <property type="entry name" value="Succinate dehydrogenase/fumarate reductase flavoprotein, catalytic domain"/>
    <property type="match status" value="1"/>
</dbReference>
<dbReference type="Pfam" id="PF02910">
    <property type="entry name" value="Succ_DH_flav_C"/>
    <property type="match status" value="1"/>
</dbReference>
<evidence type="ECO:0000313" key="15">
    <source>
        <dbReference type="Proteomes" id="UP000239735"/>
    </source>
</evidence>
<sequence length="556" mass="59385">MAKGPQVDFLVVGAGVAGLRTAVELARFGDVLVVTKESLGESNTHYAQGGIAVAMDGDQDIALHLDDTVKAGDGLVDRRAAEALVSEGPLRVAELIEWGANFDREAGSEGEAGIGHFLRTREGAHSLARILHARGDATGAEISRALLTFARVHKRIRFSEWTRVSGLVVADGRVIGADLAGAEPPRSKSGPAGQAPHRSHVRVAARSVLIASGGAGQVFSDTTNPSVATGDGIALAATVGAELADMEFYQFHPTAFALEGAPRFLISEALRGEGAWLRNDRGERFMERYHPLLELAPRDVVARAIAHESMADPTDAQSPPRPVYLDMRQVRNIDVPARFPGISAFLANYGLDLRHDLIPVRPAAHYLMGGIRTDLVGRTAVKGLYAAGEAACTGLHGANRLASNSLLEGLVFGARAARSMLSDSLPLVPVEPPGPAPPTLAARETRRVQELITGLQASMWAHAGLLREETLMRQGLADQQACQSALAEIAAQRRSSRRLSEAQSLCFIARAILVAALARTESRGAHFRNDFPRRDDANFLKHSALGGEGQVRFEAW</sequence>
<comment type="catalytic activity">
    <reaction evidence="9">
        <text>L-aspartate + O2 = iminosuccinate + H2O2</text>
        <dbReference type="Rhea" id="RHEA:25876"/>
        <dbReference type="ChEBI" id="CHEBI:15379"/>
        <dbReference type="ChEBI" id="CHEBI:16240"/>
        <dbReference type="ChEBI" id="CHEBI:29991"/>
        <dbReference type="ChEBI" id="CHEBI:77875"/>
        <dbReference type="EC" id="1.4.3.16"/>
    </reaction>
    <physiologicalReaction direction="left-to-right" evidence="9">
        <dbReference type="Rhea" id="RHEA:25877"/>
    </physiologicalReaction>
</comment>